<name>A0A819VNH3_9BILA</name>
<dbReference type="EMBL" id="CAJOBG010007399">
    <property type="protein sequence ID" value="CAF4215625.1"/>
    <property type="molecule type" value="Genomic_DNA"/>
</dbReference>
<dbReference type="Proteomes" id="UP000663842">
    <property type="component" value="Unassembled WGS sequence"/>
</dbReference>
<dbReference type="AlphaFoldDB" id="A0A819VNH3"/>
<dbReference type="Proteomes" id="UP000663866">
    <property type="component" value="Unassembled WGS sequence"/>
</dbReference>
<reference evidence="1" key="1">
    <citation type="submission" date="2021-02" db="EMBL/GenBank/DDBJ databases">
        <authorList>
            <person name="Nowell W R."/>
        </authorList>
    </citation>
    <scope>NUCLEOTIDE SEQUENCE</scope>
</reference>
<sequence>MFDVILESTGLLPGAELVPKCSTLRNRTTAQRLSNEQQPTLHMVIPCRQKLLQVANSLLSNEHSDIQSSRNRQKQNYQRYNDMGKTTLRQKIKVEFESKKINAKDFVNIDIYNHLMNEPHYKAANVTK</sequence>
<organism evidence="1 3">
    <name type="scientific">Rotaria magnacalcarata</name>
    <dbReference type="NCBI Taxonomy" id="392030"/>
    <lineage>
        <taxon>Eukaryota</taxon>
        <taxon>Metazoa</taxon>
        <taxon>Spiralia</taxon>
        <taxon>Gnathifera</taxon>
        <taxon>Rotifera</taxon>
        <taxon>Eurotatoria</taxon>
        <taxon>Bdelloidea</taxon>
        <taxon>Philodinida</taxon>
        <taxon>Philodinidae</taxon>
        <taxon>Rotaria</taxon>
    </lineage>
</organism>
<protein>
    <submittedName>
        <fullName evidence="1">Uncharacterized protein</fullName>
    </submittedName>
</protein>
<gene>
    <name evidence="2" type="ORF">OVN521_LOCUS27151</name>
    <name evidence="1" type="ORF">UXM345_LOCUS22926</name>
</gene>
<comment type="caution">
    <text evidence="1">The sequence shown here is derived from an EMBL/GenBank/DDBJ whole genome shotgun (WGS) entry which is preliminary data.</text>
</comment>
<evidence type="ECO:0000313" key="1">
    <source>
        <dbReference type="EMBL" id="CAF4112662.1"/>
    </source>
</evidence>
<evidence type="ECO:0000313" key="4">
    <source>
        <dbReference type="Proteomes" id="UP000663866"/>
    </source>
</evidence>
<keyword evidence="4" id="KW-1185">Reference proteome</keyword>
<dbReference type="EMBL" id="CAJOBF010003859">
    <property type="protein sequence ID" value="CAF4112662.1"/>
    <property type="molecule type" value="Genomic_DNA"/>
</dbReference>
<accession>A0A819VNH3</accession>
<evidence type="ECO:0000313" key="3">
    <source>
        <dbReference type="Proteomes" id="UP000663842"/>
    </source>
</evidence>
<proteinExistence type="predicted"/>
<evidence type="ECO:0000313" key="2">
    <source>
        <dbReference type="EMBL" id="CAF4215625.1"/>
    </source>
</evidence>